<dbReference type="NCBIfam" id="TIGR01571">
    <property type="entry name" value="A_thal_Cys_rich"/>
    <property type="match status" value="1"/>
</dbReference>
<proteinExistence type="predicted"/>
<keyword evidence="3" id="KW-1185">Reference proteome</keyword>
<evidence type="ECO:0000313" key="3">
    <source>
        <dbReference type="Proteomes" id="UP000076863"/>
    </source>
</evidence>
<name>A0A167G0N6_9HYPO</name>
<dbReference type="InterPro" id="IPR006461">
    <property type="entry name" value="PLAC_motif_containing"/>
</dbReference>
<feature type="region of interest" description="Disordered" evidence="1">
    <location>
        <begin position="1"/>
        <end position="30"/>
    </location>
</feature>
<organism evidence="2 3">
    <name type="scientific">Beauveria brongniartii RCEF 3172</name>
    <dbReference type="NCBI Taxonomy" id="1081107"/>
    <lineage>
        <taxon>Eukaryota</taxon>
        <taxon>Fungi</taxon>
        <taxon>Dikarya</taxon>
        <taxon>Ascomycota</taxon>
        <taxon>Pezizomycotina</taxon>
        <taxon>Sordariomycetes</taxon>
        <taxon>Hypocreomycetidae</taxon>
        <taxon>Hypocreales</taxon>
        <taxon>Cordycipitaceae</taxon>
        <taxon>Beauveria</taxon>
        <taxon>Beauveria brongniartii</taxon>
    </lineage>
</organism>
<dbReference type="PANTHER" id="PTHR15907">
    <property type="entry name" value="DUF614 FAMILY PROTEIN-RELATED"/>
    <property type="match status" value="1"/>
</dbReference>
<gene>
    <name evidence="2" type="ORF">BBO_03640</name>
</gene>
<dbReference type="EMBL" id="AZHA01000008">
    <property type="protein sequence ID" value="OAA45999.1"/>
    <property type="molecule type" value="Genomic_DNA"/>
</dbReference>
<comment type="caution">
    <text evidence="2">The sequence shown here is derived from an EMBL/GenBank/DDBJ whole genome shotgun (WGS) entry which is preliminary data.</text>
</comment>
<dbReference type="OrthoDB" id="1045822at2759"/>
<dbReference type="Proteomes" id="UP000076863">
    <property type="component" value="Unassembled WGS sequence"/>
</dbReference>
<evidence type="ECO:0000256" key="1">
    <source>
        <dbReference type="SAM" id="MobiDB-lite"/>
    </source>
</evidence>
<reference evidence="2 3" key="1">
    <citation type="journal article" date="2016" name="Genome Biol. Evol.">
        <title>Divergent and convergent evolution of fungal pathogenicity.</title>
        <authorList>
            <person name="Shang Y."/>
            <person name="Xiao G."/>
            <person name="Zheng P."/>
            <person name="Cen K."/>
            <person name="Zhan S."/>
            <person name="Wang C."/>
        </authorList>
    </citation>
    <scope>NUCLEOTIDE SEQUENCE [LARGE SCALE GENOMIC DNA]</scope>
    <source>
        <strain evidence="2 3">RCEF 3172</strain>
    </source>
</reference>
<evidence type="ECO:0000313" key="2">
    <source>
        <dbReference type="EMBL" id="OAA45999.1"/>
    </source>
</evidence>
<protein>
    <submittedName>
        <fullName evidence="2">DUF614 domain protein</fullName>
    </submittedName>
</protein>
<accession>A0A167G0N6</accession>
<sequence length="199" mass="22230">MADHIQEQKAVQESATVQQQAPAQASAPVQRNGVVNDQDVKFWTDRANDFLARPSEHIHSKSPNGAQSWFAGFFDCFNPIDTCLITWCLPCVTFGQVQHRIQRSGELEGFEPLNTSCLLLCGAACVGCFCVPVAMQRQMIREKYNLEGNCIGDIARTFCCGCCSIVQHDKEAQHRERLLRQGSVDEQYKTTPGMSYPPQ</sequence>
<dbReference type="AlphaFoldDB" id="A0A167G0N6"/>
<feature type="compositionally biased region" description="Low complexity" evidence="1">
    <location>
        <begin position="14"/>
        <end position="30"/>
    </location>
</feature>
<dbReference type="Pfam" id="PF04749">
    <property type="entry name" value="PLAC8"/>
    <property type="match status" value="1"/>
</dbReference>